<evidence type="ECO:0000313" key="3">
    <source>
        <dbReference type="Proteomes" id="UP000011566"/>
    </source>
</evidence>
<protein>
    <submittedName>
        <fullName evidence="2">Uncharacterized protein</fullName>
    </submittedName>
</protein>
<gene>
    <name evidence="2" type="ORF">C447_11100</name>
</gene>
<reference evidence="2 3" key="1">
    <citation type="journal article" date="2014" name="PLoS Genet.">
        <title>Phylogenetically driven sequencing of extremely halophilic archaea reveals strategies for static and dynamic osmo-response.</title>
        <authorList>
            <person name="Becker E.A."/>
            <person name="Seitzer P.M."/>
            <person name="Tritt A."/>
            <person name="Larsen D."/>
            <person name="Krusor M."/>
            <person name="Yao A.I."/>
            <person name="Wu D."/>
            <person name="Madern D."/>
            <person name="Eisen J.A."/>
            <person name="Darling A.E."/>
            <person name="Facciotti M.T."/>
        </authorList>
    </citation>
    <scope>NUCLEOTIDE SEQUENCE [LARGE SCALE GENOMIC DNA]</scope>
    <source>
        <strain evidence="2 3">100A6</strain>
    </source>
</reference>
<dbReference type="RefSeq" id="WP_007693858.1">
    <property type="nucleotide sequence ID" value="NZ_AJRK01000427.1"/>
</dbReference>
<proteinExistence type="predicted"/>
<sequence>MVDTEATVRMKVPSYQREEWRAHADELGMSQSEFVRSMVQAGRHGFDLDTETGEPRSDDATPGVDDLETRVLDVLDEESRSWDEIVGALTKDLEDRLETTLQRLQREGRVQYNGRRGGYAVTGTDVD</sequence>
<feature type="region of interest" description="Disordered" evidence="1">
    <location>
        <begin position="46"/>
        <end position="65"/>
    </location>
</feature>
<comment type="caution">
    <text evidence="2">The sequence shown here is derived from an EMBL/GenBank/DDBJ whole genome shotgun (WGS) entry which is preliminary data.</text>
</comment>
<accession>M0M039</accession>
<dbReference type="AlphaFoldDB" id="M0M039"/>
<dbReference type="Pfam" id="PF19121">
    <property type="entry name" value="DUF5805"/>
    <property type="match status" value="1"/>
</dbReference>
<dbReference type="eggNOG" id="arCOG06216">
    <property type="taxonomic scope" value="Archaea"/>
</dbReference>
<dbReference type="EMBL" id="AOMB01000032">
    <property type="protein sequence ID" value="EMA37979.1"/>
    <property type="molecule type" value="Genomic_DNA"/>
</dbReference>
<dbReference type="Proteomes" id="UP000011566">
    <property type="component" value="Unassembled WGS sequence"/>
</dbReference>
<evidence type="ECO:0000313" key="2">
    <source>
        <dbReference type="EMBL" id="EMA37979.1"/>
    </source>
</evidence>
<name>M0M039_9EURY</name>
<organism evidence="2 3">
    <name type="scientific">Halococcus hamelinensis 100A6</name>
    <dbReference type="NCBI Taxonomy" id="1132509"/>
    <lineage>
        <taxon>Archaea</taxon>
        <taxon>Methanobacteriati</taxon>
        <taxon>Methanobacteriota</taxon>
        <taxon>Stenosarchaea group</taxon>
        <taxon>Halobacteria</taxon>
        <taxon>Halobacteriales</taxon>
        <taxon>Halococcaceae</taxon>
        <taxon>Halococcus</taxon>
    </lineage>
</organism>
<evidence type="ECO:0000256" key="1">
    <source>
        <dbReference type="SAM" id="MobiDB-lite"/>
    </source>
</evidence>
<dbReference type="InterPro" id="IPR043828">
    <property type="entry name" value="DUF5805"/>
</dbReference>
<dbReference type="PATRIC" id="fig|1132509.6.peg.2505"/>
<keyword evidence="3" id="KW-1185">Reference proteome</keyword>
<dbReference type="OrthoDB" id="210343at2157"/>